<dbReference type="InterPro" id="IPR027417">
    <property type="entry name" value="P-loop_NTPase"/>
</dbReference>
<dbReference type="PANTHER" id="PTHR45766">
    <property type="entry name" value="DNA ANNEALING HELICASE AND ENDONUCLEASE ZRANB3 FAMILY MEMBER"/>
    <property type="match status" value="1"/>
</dbReference>
<evidence type="ECO:0000256" key="1">
    <source>
        <dbReference type="ARBA" id="ARBA00022801"/>
    </source>
</evidence>
<evidence type="ECO:0000259" key="2">
    <source>
        <dbReference type="SMART" id="SM00487"/>
    </source>
</evidence>
<dbReference type="SUPFAM" id="SSF52540">
    <property type="entry name" value="P-loop containing nucleoside triphosphate hydrolases"/>
    <property type="match status" value="2"/>
</dbReference>
<proteinExistence type="predicted"/>
<protein>
    <recommendedName>
        <fullName evidence="2">Helicase ATP-binding domain-containing protein</fullName>
    </recommendedName>
</protein>
<dbReference type="Gene3D" id="3.40.50.10810">
    <property type="entry name" value="Tandem AAA-ATPase domain"/>
    <property type="match status" value="2"/>
</dbReference>
<dbReference type="GO" id="GO:0006281">
    <property type="term" value="P:DNA repair"/>
    <property type="evidence" value="ECO:0007669"/>
    <property type="project" value="TreeGrafter"/>
</dbReference>
<dbReference type="InterPro" id="IPR014001">
    <property type="entry name" value="Helicase_ATP-bd"/>
</dbReference>
<dbReference type="GO" id="GO:0016787">
    <property type="term" value="F:hydrolase activity"/>
    <property type="evidence" value="ECO:0007669"/>
    <property type="project" value="UniProtKB-KW"/>
</dbReference>
<dbReference type="PANTHER" id="PTHR45766:SF6">
    <property type="entry name" value="SWI_SNF-RELATED MATRIX-ASSOCIATED ACTIN-DEPENDENT REGULATOR OF CHROMATIN SUBFAMILY A-LIKE PROTEIN 1"/>
    <property type="match status" value="1"/>
</dbReference>
<keyword evidence="1" id="KW-0378">Hydrolase</keyword>
<accession>A0A0F9QY34</accession>
<name>A0A0F9QY34_9ZZZZ</name>
<reference evidence="3" key="1">
    <citation type="journal article" date="2015" name="Nature">
        <title>Complex archaea that bridge the gap between prokaryotes and eukaryotes.</title>
        <authorList>
            <person name="Spang A."/>
            <person name="Saw J.H."/>
            <person name="Jorgensen S.L."/>
            <person name="Zaremba-Niedzwiedzka K."/>
            <person name="Martijn J."/>
            <person name="Lind A.E."/>
            <person name="van Eijk R."/>
            <person name="Schleper C."/>
            <person name="Guy L."/>
            <person name="Ettema T.J."/>
        </authorList>
    </citation>
    <scope>NUCLEOTIDE SEQUENCE</scope>
</reference>
<dbReference type="Pfam" id="PF00176">
    <property type="entry name" value="SNF2-rel_dom"/>
    <property type="match status" value="1"/>
</dbReference>
<sequence>MILSRPVCLNNDLPDKVLLCPSHALETAPAGKVRDRYEKMCAYPGHDLNGVVRAEGLELTPSDYQLKGALFMAQRWACLLSDTKGLGKTGEALLAIPEGVGTVVVCPASCKPGWYDETLVWRPDLRPQVLNGRSAWKAGPIAGQVYIMNYDILPTRLQRCRCHHLKEEHPNGDELLAGVEAGTIPRDHPGGACLNSKCRCTRYRWSPLLTSELRDNLSITIPTILIADEVHHVKRGASEKTKRFRELRRACDRAWGMSASPLENNERELQGVYESLGIFGAAFGTPKKFHALFKNSRENARAPSGPSRDEIRDRRSWVELGRTAEQVGLELPPLRFEERRVILKASDLAEVERLMSEAIATKRTWDRVKAGELADPSAPDATPAAARAFERERELALLVSHTDDDVIDAIKRVIELGPRAKIGPEMSRLRKALAAFKLPTIIGSFVEEVETSGTPGVLFSAHRMPIETVGARDGWGEISGRVPPRKRKRVLAAWKAGDLIGLAGTIRACGEGLNLHQCGKKMCALAAFADLDWTPEKNNQAAKRIHRRGQTLACLVTSYVADHPVDRHVARIINVKQRLIDAITITGGI</sequence>
<dbReference type="InterPro" id="IPR038718">
    <property type="entry name" value="SNF2-like_sf"/>
</dbReference>
<dbReference type="SMART" id="SM00487">
    <property type="entry name" value="DEXDc"/>
    <property type="match status" value="1"/>
</dbReference>
<organism evidence="3">
    <name type="scientific">marine sediment metagenome</name>
    <dbReference type="NCBI Taxonomy" id="412755"/>
    <lineage>
        <taxon>unclassified sequences</taxon>
        <taxon>metagenomes</taxon>
        <taxon>ecological metagenomes</taxon>
    </lineage>
</organism>
<dbReference type="GO" id="GO:0005524">
    <property type="term" value="F:ATP binding"/>
    <property type="evidence" value="ECO:0007669"/>
    <property type="project" value="InterPro"/>
</dbReference>
<gene>
    <name evidence="3" type="ORF">LCGC14_0663170</name>
</gene>
<dbReference type="Gene3D" id="3.40.50.300">
    <property type="entry name" value="P-loop containing nucleotide triphosphate hydrolases"/>
    <property type="match status" value="1"/>
</dbReference>
<dbReference type="InterPro" id="IPR000330">
    <property type="entry name" value="SNF2_N"/>
</dbReference>
<feature type="domain" description="Helicase ATP-binding" evidence="2">
    <location>
        <begin position="57"/>
        <end position="292"/>
    </location>
</feature>
<comment type="caution">
    <text evidence="3">The sequence shown here is derived from an EMBL/GenBank/DDBJ whole genome shotgun (WGS) entry which is preliminary data.</text>
</comment>
<evidence type="ECO:0000313" key="3">
    <source>
        <dbReference type="EMBL" id="KKN47404.1"/>
    </source>
</evidence>
<dbReference type="GO" id="GO:0031297">
    <property type="term" value="P:replication fork processing"/>
    <property type="evidence" value="ECO:0007669"/>
    <property type="project" value="TreeGrafter"/>
</dbReference>
<dbReference type="AlphaFoldDB" id="A0A0F9QY34"/>
<dbReference type="EMBL" id="LAZR01001278">
    <property type="protein sequence ID" value="KKN47404.1"/>
    <property type="molecule type" value="Genomic_DNA"/>
</dbReference>